<keyword evidence="3" id="KW-1185">Reference proteome</keyword>
<organism evidence="2 3">
    <name type="scientific">Penicillium angulare</name>
    <dbReference type="NCBI Taxonomy" id="116970"/>
    <lineage>
        <taxon>Eukaryota</taxon>
        <taxon>Fungi</taxon>
        <taxon>Dikarya</taxon>
        <taxon>Ascomycota</taxon>
        <taxon>Pezizomycotina</taxon>
        <taxon>Eurotiomycetes</taxon>
        <taxon>Eurotiomycetidae</taxon>
        <taxon>Eurotiales</taxon>
        <taxon>Aspergillaceae</taxon>
        <taxon>Penicillium</taxon>
    </lineage>
</organism>
<dbReference type="EMBL" id="JAPQKH010000001">
    <property type="protein sequence ID" value="KAJ5115937.1"/>
    <property type="molecule type" value="Genomic_DNA"/>
</dbReference>
<reference evidence="2" key="2">
    <citation type="journal article" date="2023" name="IMA Fungus">
        <title>Comparative genomic study of the Penicillium genus elucidates a diverse pangenome and 15 lateral gene transfer events.</title>
        <authorList>
            <person name="Petersen C."/>
            <person name="Sorensen T."/>
            <person name="Nielsen M.R."/>
            <person name="Sondergaard T.E."/>
            <person name="Sorensen J.L."/>
            <person name="Fitzpatrick D.A."/>
            <person name="Frisvad J.C."/>
            <person name="Nielsen K.L."/>
        </authorList>
    </citation>
    <scope>NUCLEOTIDE SEQUENCE</scope>
    <source>
        <strain evidence="2">IBT 30069</strain>
    </source>
</reference>
<protein>
    <submittedName>
        <fullName evidence="2">Uncharacterized protein</fullName>
    </submittedName>
</protein>
<gene>
    <name evidence="2" type="ORF">N7456_000285</name>
</gene>
<dbReference type="AlphaFoldDB" id="A0A9W9KQS3"/>
<dbReference type="Proteomes" id="UP001149165">
    <property type="component" value="Unassembled WGS sequence"/>
</dbReference>
<proteinExistence type="predicted"/>
<evidence type="ECO:0000313" key="3">
    <source>
        <dbReference type="Proteomes" id="UP001149165"/>
    </source>
</evidence>
<reference evidence="2" key="1">
    <citation type="submission" date="2022-11" db="EMBL/GenBank/DDBJ databases">
        <authorList>
            <person name="Petersen C."/>
        </authorList>
    </citation>
    <scope>NUCLEOTIDE SEQUENCE</scope>
    <source>
        <strain evidence="2">IBT 30069</strain>
    </source>
</reference>
<feature type="signal peptide" evidence="1">
    <location>
        <begin position="1"/>
        <end position="18"/>
    </location>
</feature>
<name>A0A9W9KQS3_9EURO</name>
<accession>A0A9W9KQS3</accession>
<feature type="chain" id="PRO_5040768843" evidence="1">
    <location>
        <begin position="19"/>
        <end position="95"/>
    </location>
</feature>
<comment type="caution">
    <text evidence="2">The sequence shown here is derived from an EMBL/GenBank/DDBJ whole genome shotgun (WGS) entry which is preliminary data.</text>
</comment>
<sequence length="95" mass="9952">MHFTAILSLPFLLPVVSATVCSGYSYAQFTDVSGSGWSYTSDLDCNVKVTTYTTDSLTSVKVDGTTYSCVPVDTPGTCGTTDDQLGGQSPSLCCN</sequence>
<dbReference type="OrthoDB" id="4349972at2759"/>
<keyword evidence="1" id="KW-0732">Signal</keyword>
<evidence type="ECO:0000313" key="2">
    <source>
        <dbReference type="EMBL" id="KAJ5115937.1"/>
    </source>
</evidence>
<evidence type="ECO:0000256" key="1">
    <source>
        <dbReference type="SAM" id="SignalP"/>
    </source>
</evidence>